<evidence type="ECO:0000256" key="4">
    <source>
        <dbReference type="ARBA" id="ARBA00022837"/>
    </source>
</evidence>
<protein>
    <recommendedName>
        <fullName evidence="9">Cadherin domain-containing protein</fullName>
    </recommendedName>
</protein>
<dbReference type="Proteomes" id="UP000826195">
    <property type="component" value="Unassembled WGS sequence"/>
</dbReference>
<feature type="domain" description="Cadherin" evidence="9">
    <location>
        <begin position="205"/>
        <end position="313"/>
    </location>
</feature>
<feature type="non-terminal residue" evidence="10">
    <location>
        <position position="646"/>
    </location>
</feature>
<dbReference type="PROSITE" id="PS50268">
    <property type="entry name" value="CADHERIN_2"/>
    <property type="match status" value="4"/>
</dbReference>
<evidence type="ECO:0000256" key="7">
    <source>
        <dbReference type="PROSITE-ProRule" id="PRU00043"/>
    </source>
</evidence>
<evidence type="ECO:0000259" key="9">
    <source>
        <dbReference type="PROSITE" id="PS50268"/>
    </source>
</evidence>
<proteinExistence type="predicted"/>
<keyword evidence="5" id="KW-1133">Transmembrane helix</keyword>
<gene>
    <name evidence="10" type="ORF">KQX54_001655</name>
</gene>
<dbReference type="Gene3D" id="2.60.40.60">
    <property type="entry name" value="Cadherins"/>
    <property type="match status" value="4"/>
</dbReference>
<dbReference type="Pfam" id="PF00028">
    <property type="entry name" value="Cadherin"/>
    <property type="match status" value="1"/>
</dbReference>
<feature type="domain" description="Cadherin" evidence="9">
    <location>
        <begin position="314"/>
        <end position="432"/>
    </location>
</feature>
<dbReference type="PANTHER" id="PTHR24026">
    <property type="entry name" value="FAT ATYPICAL CADHERIN-RELATED"/>
    <property type="match status" value="1"/>
</dbReference>
<dbReference type="GO" id="GO:0007156">
    <property type="term" value="P:homophilic cell adhesion via plasma membrane adhesion molecules"/>
    <property type="evidence" value="ECO:0007669"/>
    <property type="project" value="InterPro"/>
</dbReference>
<keyword evidence="11" id="KW-1185">Reference proteome</keyword>
<evidence type="ECO:0000256" key="3">
    <source>
        <dbReference type="ARBA" id="ARBA00022737"/>
    </source>
</evidence>
<evidence type="ECO:0000313" key="11">
    <source>
        <dbReference type="Proteomes" id="UP000826195"/>
    </source>
</evidence>
<feature type="region of interest" description="Disordered" evidence="8">
    <location>
        <begin position="37"/>
        <end position="77"/>
    </location>
</feature>
<dbReference type="SMART" id="SM00112">
    <property type="entry name" value="CA"/>
    <property type="match status" value="3"/>
</dbReference>
<evidence type="ECO:0000313" key="10">
    <source>
        <dbReference type="EMBL" id="KAH0562932.1"/>
    </source>
</evidence>
<keyword evidence="6" id="KW-0472">Membrane</keyword>
<organism evidence="10 11">
    <name type="scientific">Cotesia glomerata</name>
    <name type="common">Lepidopteran parasitic wasp</name>
    <name type="synonym">Apanteles glomeratus</name>
    <dbReference type="NCBI Taxonomy" id="32391"/>
    <lineage>
        <taxon>Eukaryota</taxon>
        <taxon>Metazoa</taxon>
        <taxon>Ecdysozoa</taxon>
        <taxon>Arthropoda</taxon>
        <taxon>Hexapoda</taxon>
        <taxon>Insecta</taxon>
        <taxon>Pterygota</taxon>
        <taxon>Neoptera</taxon>
        <taxon>Endopterygota</taxon>
        <taxon>Hymenoptera</taxon>
        <taxon>Apocrita</taxon>
        <taxon>Ichneumonoidea</taxon>
        <taxon>Braconidae</taxon>
        <taxon>Microgastrinae</taxon>
        <taxon>Cotesia</taxon>
    </lineage>
</organism>
<keyword evidence="3" id="KW-0677">Repeat</keyword>
<feature type="domain" description="Cadherin" evidence="9">
    <location>
        <begin position="535"/>
        <end position="635"/>
    </location>
</feature>
<evidence type="ECO:0000256" key="2">
    <source>
        <dbReference type="ARBA" id="ARBA00022692"/>
    </source>
</evidence>
<keyword evidence="4 7" id="KW-0106">Calcium</keyword>
<feature type="region of interest" description="Disordered" evidence="8">
    <location>
        <begin position="1"/>
        <end position="24"/>
    </location>
</feature>
<dbReference type="InterPro" id="IPR020894">
    <property type="entry name" value="Cadherin_CS"/>
</dbReference>
<dbReference type="InterPro" id="IPR002126">
    <property type="entry name" value="Cadherin-like_dom"/>
</dbReference>
<dbReference type="PANTHER" id="PTHR24026:SF133">
    <property type="entry name" value="CADHERIN-RELATED FAMILY MEMBER 2"/>
    <property type="match status" value="1"/>
</dbReference>
<sequence length="646" mass="71407">MRKLTSYGKSISPSRKNPPTIPLIDIDTTLSSQLLKNSNSDKAVPSTSTSADSNVISQSTESQSTAPSNPLTVPISNISSNSAETSISTSQPNILLSASLSSEKSAEKPTENPAKSTEPALVTEILEAMGKRDKKIADKQQKVSVCLSTLGSMLSNLLKGVTLDSLTLISNLSDIGRILIDLQCDVTLTRRLIISSNLNSAMKETLNATTADEWLFGKDLGDTLKTAKSLKRSSKDLNPLESDLETPLLDEEDYFNVDISTGVVTINPIDRDTLKRDVFQFVIIAFEKKDISSTVNATIIVIVEDINDHEPEISPETLSITIKEGKYTTLEFEQPVMITDPDLAENAQYSVHLTDGSDYNWHSAFLIVPNTGYQNTYFTISVRDALLLDYENENWRNIKIEIQATEVANQSHVGRRIISIDLENLNDEFPIFENNSLTVSIPEDVENNYYICTMLATDRDVNDTVKHSIVGQKGFKISESTGVITTALDESIHLNYESMPVIILQVIATDLANHTTYAILTINVIDVNDIPPKLYLPTKKASLIEELPINSTIDYMIQTTDPDSDAKLIFSIDWDSTTALKNSVEVDPSYYCRHLDIVTNYPKKQTGYAEGNISISRRIDYEALDVIFLTVVVTDLNTVHNANSTL</sequence>
<evidence type="ECO:0000256" key="5">
    <source>
        <dbReference type="ARBA" id="ARBA00022989"/>
    </source>
</evidence>
<reference evidence="10 11" key="1">
    <citation type="journal article" date="2021" name="J. Hered.">
        <title>A chromosome-level genome assembly of the parasitoid wasp, Cotesia glomerata (Hymenoptera: Braconidae).</title>
        <authorList>
            <person name="Pinto B.J."/>
            <person name="Weis J.J."/>
            <person name="Gamble T."/>
            <person name="Ode P.J."/>
            <person name="Paul R."/>
            <person name="Zaspel J.M."/>
        </authorList>
    </citation>
    <scope>NUCLEOTIDE SEQUENCE [LARGE SCALE GENOMIC DNA]</scope>
    <source>
        <strain evidence="10">CgM1</strain>
    </source>
</reference>
<name>A0AAV7J1A8_COTGL</name>
<dbReference type="EMBL" id="JAHXZJ010000003">
    <property type="protein sequence ID" value="KAH0562932.1"/>
    <property type="molecule type" value="Genomic_DNA"/>
</dbReference>
<dbReference type="InterPro" id="IPR015919">
    <property type="entry name" value="Cadherin-like_sf"/>
</dbReference>
<dbReference type="SUPFAM" id="SSF49313">
    <property type="entry name" value="Cadherin-like"/>
    <property type="match status" value="4"/>
</dbReference>
<dbReference type="GO" id="GO:0005509">
    <property type="term" value="F:calcium ion binding"/>
    <property type="evidence" value="ECO:0007669"/>
    <property type="project" value="UniProtKB-UniRule"/>
</dbReference>
<evidence type="ECO:0000256" key="1">
    <source>
        <dbReference type="ARBA" id="ARBA00004370"/>
    </source>
</evidence>
<evidence type="ECO:0000256" key="8">
    <source>
        <dbReference type="SAM" id="MobiDB-lite"/>
    </source>
</evidence>
<dbReference type="PRINTS" id="PR00205">
    <property type="entry name" value="CADHERIN"/>
</dbReference>
<keyword evidence="2" id="KW-0812">Transmembrane</keyword>
<feature type="domain" description="Cadherin" evidence="9">
    <location>
        <begin position="433"/>
        <end position="534"/>
    </location>
</feature>
<accession>A0AAV7J1A8</accession>
<evidence type="ECO:0000256" key="6">
    <source>
        <dbReference type="ARBA" id="ARBA00023136"/>
    </source>
</evidence>
<comment type="subcellular location">
    <subcellularLocation>
        <location evidence="1">Membrane</location>
    </subcellularLocation>
</comment>
<dbReference type="GO" id="GO:0005886">
    <property type="term" value="C:plasma membrane"/>
    <property type="evidence" value="ECO:0007669"/>
    <property type="project" value="InterPro"/>
</dbReference>
<feature type="compositionally biased region" description="Polar residues" evidence="8">
    <location>
        <begin position="7"/>
        <end position="17"/>
    </location>
</feature>
<dbReference type="CDD" id="cd11304">
    <property type="entry name" value="Cadherin_repeat"/>
    <property type="match status" value="4"/>
</dbReference>
<feature type="compositionally biased region" description="Polar residues" evidence="8">
    <location>
        <begin position="37"/>
        <end position="71"/>
    </location>
</feature>
<dbReference type="AlphaFoldDB" id="A0AAV7J1A8"/>
<dbReference type="PROSITE" id="PS00232">
    <property type="entry name" value="CADHERIN_1"/>
    <property type="match status" value="1"/>
</dbReference>
<comment type="caution">
    <text evidence="10">The sequence shown here is derived from an EMBL/GenBank/DDBJ whole genome shotgun (WGS) entry which is preliminary data.</text>
</comment>